<sequence>MGVLAQIKRIIVKKCLWQFILQSKIQTVDLLMKTEYKPLLYNSF</sequence>
<proteinExistence type="predicted"/>
<evidence type="ECO:0000313" key="1">
    <source>
        <dbReference type="EMBL" id="SDB93735.1"/>
    </source>
</evidence>
<organism evidence="1 2">
    <name type="scientific">Williamwhitmania taraxaci</name>
    <dbReference type="NCBI Taxonomy" id="1640674"/>
    <lineage>
        <taxon>Bacteria</taxon>
        <taxon>Pseudomonadati</taxon>
        <taxon>Bacteroidota</taxon>
        <taxon>Bacteroidia</taxon>
        <taxon>Bacteroidales</taxon>
        <taxon>Williamwhitmaniaceae</taxon>
        <taxon>Williamwhitmania</taxon>
    </lineage>
</organism>
<evidence type="ECO:0000313" key="2">
    <source>
        <dbReference type="Proteomes" id="UP000199452"/>
    </source>
</evidence>
<gene>
    <name evidence="1" type="ORF">SAMN05216323_10118</name>
</gene>
<dbReference type="AlphaFoldDB" id="A0A1G6HIH7"/>
<keyword evidence="2" id="KW-1185">Reference proteome</keyword>
<protein>
    <submittedName>
        <fullName evidence="1">Uncharacterized protein</fullName>
    </submittedName>
</protein>
<dbReference type="EMBL" id="FMYP01000011">
    <property type="protein sequence ID" value="SDB93735.1"/>
    <property type="molecule type" value="Genomic_DNA"/>
</dbReference>
<reference evidence="1 2" key="1">
    <citation type="submission" date="2016-09" db="EMBL/GenBank/DDBJ databases">
        <authorList>
            <person name="Capua I."/>
            <person name="De Benedictis P."/>
            <person name="Joannis T."/>
            <person name="Lombin L.H."/>
            <person name="Cattoli G."/>
        </authorList>
    </citation>
    <scope>NUCLEOTIDE SEQUENCE [LARGE SCALE GENOMIC DNA]</scope>
    <source>
        <strain evidence="1 2">A7P-90m</strain>
    </source>
</reference>
<dbReference type="Proteomes" id="UP000199452">
    <property type="component" value="Unassembled WGS sequence"/>
</dbReference>
<accession>A0A1G6HIH7</accession>
<name>A0A1G6HIH7_9BACT</name>